<dbReference type="Gene3D" id="3.30.2060.10">
    <property type="entry name" value="Penicillin-binding protein 1b domain"/>
    <property type="match status" value="1"/>
</dbReference>
<dbReference type="GO" id="GO:0016887">
    <property type="term" value="F:ATP hydrolysis activity"/>
    <property type="evidence" value="ECO:0007669"/>
    <property type="project" value="InterPro"/>
</dbReference>
<proteinExistence type="predicted"/>
<dbReference type="GO" id="GO:0003677">
    <property type="term" value="F:DNA binding"/>
    <property type="evidence" value="ECO:0007669"/>
    <property type="project" value="InterPro"/>
</dbReference>
<dbReference type="Gene3D" id="3.40.50.11180">
    <property type="match status" value="1"/>
</dbReference>
<dbReference type="GO" id="GO:0006289">
    <property type="term" value="P:nucleotide-excision repair"/>
    <property type="evidence" value="ECO:0007669"/>
    <property type="project" value="InterPro"/>
</dbReference>
<dbReference type="Pfam" id="PF17757">
    <property type="entry name" value="UvrB_inter"/>
    <property type="match status" value="1"/>
</dbReference>
<dbReference type="InterPro" id="IPR041471">
    <property type="entry name" value="UvrB_inter"/>
</dbReference>
<feature type="domain" description="UvrB interaction" evidence="3">
    <location>
        <begin position="120"/>
        <end position="208"/>
    </location>
</feature>
<organism evidence="4">
    <name type="scientific">marine metagenome</name>
    <dbReference type="NCBI Taxonomy" id="408172"/>
    <lineage>
        <taxon>unclassified sequences</taxon>
        <taxon>metagenomes</taxon>
        <taxon>ecological metagenomes</taxon>
    </lineage>
</organism>
<dbReference type="InterPro" id="IPR004807">
    <property type="entry name" value="UvrB"/>
</dbReference>
<dbReference type="InterPro" id="IPR027417">
    <property type="entry name" value="P-loop_NTPase"/>
</dbReference>
<name>A0A381WU65_9ZZZZ</name>
<evidence type="ECO:0000313" key="4">
    <source>
        <dbReference type="EMBL" id="SVA55453.1"/>
    </source>
</evidence>
<gene>
    <name evidence="4" type="ORF">METZ01_LOCUS108307</name>
</gene>
<feature type="non-terminal residue" evidence="4">
    <location>
        <position position="351"/>
    </location>
</feature>
<evidence type="ECO:0000256" key="2">
    <source>
        <dbReference type="ARBA" id="ARBA00022840"/>
    </source>
</evidence>
<accession>A0A381WU65</accession>
<protein>
    <recommendedName>
        <fullName evidence="3">UvrB interaction domain-containing protein</fullName>
    </recommendedName>
</protein>
<evidence type="ECO:0000259" key="3">
    <source>
        <dbReference type="Pfam" id="PF17757"/>
    </source>
</evidence>
<reference evidence="4" key="1">
    <citation type="submission" date="2018-05" db="EMBL/GenBank/DDBJ databases">
        <authorList>
            <person name="Lanie J.A."/>
            <person name="Ng W.-L."/>
            <person name="Kazmierczak K.M."/>
            <person name="Andrzejewski T.M."/>
            <person name="Davidsen T.M."/>
            <person name="Wayne K.J."/>
            <person name="Tettelin H."/>
            <person name="Glass J.I."/>
            <person name="Rusch D."/>
            <person name="Podicherti R."/>
            <person name="Tsui H.-C.T."/>
            <person name="Winkler M.E."/>
        </authorList>
    </citation>
    <scope>NUCLEOTIDE SEQUENCE</scope>
</reference>
<dbReference type="GO" id="GO:0005524">
    <property type="term" value="F:ATP binding"/>
    <property type="evidence" value="ECO:0007669"/>
    <property type="project" value="UniProtKB-KW"/>
</dbReference>
<dbReference type="PANTHER" id="PTHR24029">
    <property type="entry name" value="UVRABC SYSTEM PROTEIN B"/>
    <property type="match status" value="1"/>
</dbReference>
<dbReference type="PANTHER" id="PTHR24029:SF1">
    <property type="entry name" value="TRANSCRIPTION-REPAIR-COUPLING FACTOR"/>
    <property type="match status" value="1"/>
</dbReference>
<keyword evidence="1" id="KW-0547">Nucleotide-binding</keyword>
<sequence>MSNETLIGSVNKGNEAFFIADYLKKNNKCSLLYIARDEKEIFDIKSKIEWLIPTVEILIYRSWDQIPYDSVSPSREIQSERINTLYKIYHNKNQNIVISSVNAILQKTINVDFIKNNFIEIFLNKKINFEQLINKLIYLGYQRTSVVREKSEFAIRGSIIDIFLSDRIKPIRIDFFDQNIETISEFDRLTQKTTKKIYENILITPSSELLINKKSLNLFRKSFREIFSEYRHSQIYNLFSNSIIPSGGENFLPLFNESLSTIFSYCLNYHIILNNDFENLLDMRIENINDFFKAREEGGDNFHLPPEKLHLNYKIIQNNFNNFSIVKLYEYNLNKEINFKINKLPNLSSIR</sequence>
<dbReference type="AlphaFoldDB" id="A0A381WU65"/>
<dbReference type="EMBL" id="UINC01012740">
    <property type="protein sequence ID" value="SVA55453.1"/>
    <property type="molecule type" value="Genomic_DNA"/>
</dbReference>
<dbReference type="SUPFAM" id="SSF52540">
    <property type="entry name" value="P-loop containing nucleoside triphosphate hydrolases"/>
    <property type="match status" value="1"/>
</dbReference>
<dbReference type="GO" id="GO:0009380">
    <property type="term" value="C:excinuclease repair complex"/>
    <property type="evidence" value="ECO:0007669"/>
    <property type="project" value="InterPro"/>
</dbReference>
<keyword evidence="2" id="KW-0067">ATP-binding</keyword>
<evidence type="ECO:0000256" key="1">
    <source>
        <dbReference type="ARBA" id="ARBA00022741"/>
    </source>
</evidence>